<dbReference type="OrthoDB" id="9427975at2759"/>
<feature type="region of interest" description="Disordered" evidence="1">
    <location>
        <begin position="27"/>
        <end position="49"/>
    </location>
</feature>
<dbReference type="PROSITE" id="PS51338">
    <property type="entry name" value="IMD"/>
    <property type="match status" value="1"/>
</dbReference>
<gene>
    <name evidence="3" type="ORF">E2I00_004745</name>
</gene>
<dbReference type="Proteomes" id="UP000437017">
    <property type="component" value="Unassembled WGS sequence"/>
</dbReference>
<dbReference type="InterPro" id="IPR027267">
    <property type="entry name" value="AH/BAR_dom_sf"/>
</dbReference>
<dbReference type="Gene3D" id="1.20.1270.60">
    <property type="entry name" value="Arfaptin homology (AH) domain/BAR domain"/>
    <property type="match status" value="1"/>
</dbReference>
<dbReference type="GO" id="GO:0051764">
    <property type="term" value="P:actin crosslink formation"/>
    <property type="evidence" value="ECO:0007669"/>
    <property type="project" value="TreeGrafter"/>
</dbReference>
<evidence type="ECO:0000313" key="4">
    <source>
        <dbReference type="Proteomes" id="UP000437017"/>
    </source>
</evidence>
<comment type="caution">
    <text evidence="3">The sequence shown here is derived from an EMBL/GenBank/DDBJ whole genome shotgun (WGS) entry which is preliminary data.</text>
</comment>
<proteinExistence type="predicted"/>
<evidence type="ECO:0000256" key="1">
    <source>
        <dbReference type="SAM" id="MobiDB-lite"/>
    </source>
</evidence>
<keyword evidence="4" id="KW-1185">Reference proteome</keyword>
<accession>A0A643CEU8</accession>
<feature type="region of interest" description="Disordered" evidence="1">
    <location>
        <begin position="116"/>
        <end position="145"/>
    </location>
</feature>
<dbReference type="AlphaFoldDB" id="A0A643CEU8"/>
<dbReference type="Pfam" id="PF08397">
    <property type="entry name" value="IMD"/>
    <property type="match status" value="1"/>
</dbReference>
<dbReference type="InterPro" id="IPR027681">
    <property type="entry name" value="IRSp53/IRTKS/Pinkbar"/>
</dbReference>
<dbReference type="SUPFAM" id="SSF103657">
    <property type="entry name" value="BAR/IMD domain-like"/>
    <property type="match status" value="2"/>
</dbReference>
<protein>
    <recommendedName>
        <fullName evidence="2">IMD domain-containing protein</fullName>
    </recommendedName>
</protein>
<feature type="domain" description="IMD" evidence="2">
    <location>
        <begin position="194"/>
        <end position="345"/>
    </location>
</feature>
<dbReference type="GO" id="GO:0030838">
    <property type="term" value="P:positive regulation of actin filament polymerization"/>
    <property type="evidence" value="ECO:0007669"/>
    <property type="project" value="TreeGrafter"/>
</dbReference>
<dbReference type="EMBL" id="SGJD01001697">
    <property type="protein sequence ID" value="KAB0398756.1"/>
    <property type="molecule type" value="Genomic_DNA"/>
</dbReference>
<name>A0A643CEU8_BALPH</name>
<dbReference type="GO" id="GO:0005654">
    <property type="term" value="C:nucleoplasm"/>
    <property type="evidence" value="ECO:0007669"/>
    <property type="project" value="TreeGrafter"/>
</dbReference>
<dbReference type="GO" id="GO:0005829">
    <property type="term" value="C:cytosol"/>
    <property type="evidence" value="ECO:0007669"/>
    <property type="project" value="TreeGrafter"/>
</dbReference>
<feature type="compositionally biased region" description="Basic and acidic residues" evidence="1">
    <location>
        <begin position="128"/>
        <end position="139"/>
    </location>
</feature>
<dbReference type="GO" id="GO:0051017">
    <property type="term" value="P:actin filament bundle assembly"/>
    <property type="evidence" value="ECO:0007669"/>
    <property type="project" value="TreeGrafter"/>
</dbReference>
<sequence>MDAHTESLHVARVSLLHSALSRQAQLSAPQLRDSCPGPAAHPDSEQQRPIQGTICLQDESELRKQAQCDSGALARRLQAGGNPKALRPKFDIRPPGLCSGIRNSCLHESLALDGGPAGTFPNISHGSPDPRPEHSEWKPDPVGAQPGSVWQKYMEGMLKIKWDLQKTRQLALGSMTEKGDCKNQVPGSGRKRCQNVMEQFNPGLRNLINLGKNYEKAVNAMILAGKAYYDGVAKIGEIATGSPVSTELAGVPSATGLVPTCSGSSRGLGFIHHFTSLRIFTKTTQWLFALTYLVLSTGHVLIEISSIHKKLNESLDENFRKFHKEIIHELEKKTELDVKYMNVST</sequence>
<dbReference type="PANTHER" id="PTHR14206:SF4">
    <property type="entry name" value="BRAIN-SPECIFIC ANGIOGENESIS INHIBITOR 1-ASSOCIATED PROTEIN 2-LIKE PROTEIN 1"/>
    <property type="match status" value="1"/>
</dbReference>
<evidence type="ECO:0000259" key="2">
    <source>
        <dbReference type="PROSITE" id="PS51338"/>
    </source>
</evidence>
<dbReference type="PANTHER" id="PTHR14206">
    <property type="entry name" value="BRAIN-SPECIFIC ANGIOGENESIS INHIBITOR 1-ASSOCIATED PROTEIN 2"/>
    <property type="match status" value="1"/>
</dbReference>
<organism evidence="3 4">
    <name type="scientific">Balaenoptera physalus</name>
    <name type="common">Fin whale</name>
    <name type="synonym">Balaena physalus</name>
    <dbReference type="NCBI Taxonomy" id="9770"/>
    <lineage>
        <taxon>Eukaryota</taxon>
        <taxon>Metazoa</taxon>
        <taxon>Chordata</taxon>
        <taxon>Craniata</taxon>
        <taxon>Vertebrata</taxon>
        <taxon>Euteleostomi</taxon>
        <taxon>Mammalia</taxon>
        <taxon>Eutheria</taxon>
        <taxon>Laurasiatheria</taxon>
        <taxon>Artiodactyla</taxon>
        <taxon>Whippomorpha</taxon>
        <taxon>Cetacea</taxon>
        <taxon>Mysticeti</taxon>
        <taxon>Balaenopteridae</taxon>
        <taxon>Balaenoptera</taxon>
    </lineage>
</organism>
<dbReference type="GO" id="GO:0007009">
    <property type="term" value="P:plasma membrane organization"/>
    <property type="evidence" value="ECO:0007669"/>
    <property type="project" value="InterPro"/>
</dbReference>
<reference evidence="3 4" key="1">
    <citation type="journal article" date="2019" name="PLoS ONE">
        <title>Genomic analyses reveal an absence of contemporary introgressive admixture between fin whales and blue whales, despite known hybrids.</title>
        <authorList>
            <person name="Westbury M.V."/>
            <person name="Petersen B."/>
            <person name="Lorenzen E.D."/>
        </authorList>
    </citation>
    <scope>NUCLEOTIDE SEQUENCE [LARGE SCALE GENOMIC DNA]</scope>
    <source>
        <strain evidence="3">FinWhale-01</strain>
    </source>
</reference>
<evidence type="ECO:0000313" key="3">
    <source>
        <dbReference type="EMBL" id="KAB0398756.1"/>
    </source>
</evidence>
<dbReference type="InterPro" id="IPR013606">
    <property type="entry name" value="I-BAR_dom"/>
</dbReference>